<gene>
    <name evidence="1" type="ORF">LHGZ1_3225</name>
</gene>
<reference evidence="2" key="1">
    <citation type="submission" date="2017-06" db="EMBL/GenBank/DDBJ databases">
        <title>Whole genome sequence of Laribacter hongkongensis LHGZ1.</title>
        <authorList>
            <person name="Chen D."/>
            <person name="Wu H."/>
            <person name="Chen J."/>
        </authorList>
    </citation>
    <scope>NUCLEOTIDE SEQUENCE [LARGE SCALE GENOMIC DNA]</scope>
    <source>
        <strain evidence="2">LHGZ1</strain>
    </source>
</reference>
<dbReference type="Gene3D" id="3.30.700.10">
    <property type="entry name" value="Glycoprotein, Type 4 Pilin"/>
    <property type="match status" value="1"/>
</dbReference>
<protein>
    <submittedName>
        <fullName evidence="1">Uncharacterized protein</fullName>
    </submittedName>
</protein>
<evidence type="ECO:0000313" key="2">
    <source>
        <dbReference type="Proteomes" id="UP000197424"/>
    </source>
</evidence>
<evidence type="ECO:0000313" key="1">
    <source>
        <dbReference type="EMBL" id="ASJ26056.1"/>
    </source>
</evidence>
<proteinExistence type="predicted"/>
<dbReference type="InterPro" id="IPR045584">
    <property type="entry name" value="Pilin-like"/>
</dbReference>
<dbReference type="Proteomes" id="UP000197424">
    <property type="component" value="Chromosome"/>
</dbReference>
<sequence>MPDAFADLAPRMDFRLPLLLAMLLLVAYPAYTDYHARGKTSEMLAALMPARAALVRQIGSLPADADLRTLALPAPDSPWLVTDRPLVLTQPTTSRVRLAARLSGIHPALEQRFLAWEGELDSGRHSIRWQCVTDADSTAWRHLPEICRHAAGT</sequence>
<dbReference type="RefSeq" id="WP_088861676.1">
    <property type="nucleotide sequence ID" value="NZ_CP022115.1"/>
</dbReference>
<dbReference type="SUPFAM" id="SSF54523">
    <property type="entry name" value="Pili subunits"/>
    <property type="match status" value="1"/>
</dbReference>
<accession>A0A248LNX7</accession>
<dbReference type="EMBL" id="CP022115">
    <property type="protein sequence ID" value="ASJ26056.1"/>
    <property type="molecule type" value="Genomic_DNA"/>
</dbReference>
<dbReference type="AlphaFoldDB" id="A0A248LNX7"/>
<name>A0A248LNX7_9NEIS</name>
<organism evidence="1 2">
    <name type="scientific">Laribacter hongkongensis</name>
    <dbReference type="NCBI Taxonomy" id="168471"/>
    <lineage>
        <taxon>Bacteria</taxon>
        <taxon>Pseudomonadati</taxon>
        <taxon>Pseudomonadota</taxon>
        <taxon>Betaproteobacteria</taxon>
        <taxon>Neisseriales</taxon>
        <taxon>Aquaspirillaceae</taxon>
        <taxon>Laribacter</taxon>
    </lineage>
</organism>